<feature type="compositionally biased region" description="Polar residues" evidence="1">
    <location>
        <begin position="89"/>
        <end position="100"/>
    </location>
</feature>
<organism evidence="2 3">
    <name type="scientific">Vitis vinifera</name>
    <name type="common">Grape</name>
    <dbReference type="NCBI Taxonomy" id="29760"/>
    <lineage>
        <taxon>Eukaryota</taxon>
        <taxon>Viridiplantae</taxon>
        <taxon>Streptophyta</taxon>
        <taxon>Embryophyta</taxon>
        <taxon>Tracheophyta</taxon>
        <taxon>Spermatophyta</taxon>
        <taxon>Magnoliopsida</taxon>
        <taxon>eudicotyledons</taxon>
        <taxon>Gunneridae</taxon>
        <taxon>Pentapetalae</taxon>
        <taxon>rosids</taxon>
        <taxon>Vitales</taxon>
        <taxon>Vitaceae</taxon>
        <taxon>Viteae</taxon>
        <taxon>Vitis</taxon>
    </lineage>
</organism>
<name>A0A438C905_VITVI</name>
<dbReference type="Proteomes" id="UP000288805">
    <property type="component" value="Unassembled WGS sequence"/>
</dbReference>
<feature type="region of interest" description="Disordered" evidence="1">
    <location>
        <begin position="65"/>
        <end position="100"/>
    </location>
</feature>
<proteinExistence type="predicted"/>
<dbReference type="AlphaFoldDB" id="A0A438C905"/>
<evidence type="ECO:0000256" key="1">
    <source>
        <dbReference type="SAM" id="MobiDB-lite"/>
    </source>
</evidence>
<gene>
    <name evidence="2" type="ORF">CK203_116695</name>
</gene>
<dbReference type="EMBL" id="QGNW01002449">
    <property type="protein sequence ID" value="RVW19669.1"/>
    <property type="molecule type" value="Genomic_DNA"/>
</dbReference>
<accession>A0A438C905</accession>
<sequence>MLGGFGKVELVSTSAEQDQTERNEVPVVDDPDETEDFDVIFSHIEATRRQITYAQSHVNSLITSNDENIGQLSPGGKRVNPKPFGLGFKSSQQQAKWGAL</sequence>
<evidence type="ECO:0000313" key="3">
    <source>
        <dbReference type="Proteomes" id="UP000288805"/>
    </source>
</evidence>
<comment type="caution">
    <text evidence="2">The sequence shown here is derived from an EMBL/GenBank/DDBJ whole genome shotgun (WGS) entry which is preliminary data.</text>
</comment>
<protein>
    <submittedName>
        <fullName evidence="2">Uncharacterized protein</fullName>
    </submittedName>
</protein>
<feature type="region of interest" description="Disordered" evidence="1">
    <location>
        <begin position="1"/>
        <end position="32"/>
    </location>
</feature>
<evidence type="ECO:0000313" key="2">
    <source>
        <dbReference type="EMBL" id="RVW19669.1"/>
    </source>
</evidence>
<reference evidence="2 3" key="1">
    <citation type="journal article" date="2018" name="PLoS Genet.">
        <title>Population sequencing reveals clonal diversity and ancestral inbreeding in the grapevine cultivar Chardonnay.</title>
        <authorList>
            <person name="Roach M.J."/>
            <person name="Johnson D.L."/>
            <person name="Bohlmann J."/>
            <person name="van Vuuren H.J."/>
            <person name="Jones S.J."/>
            <person name="Pretorius I.S."/>
            <person name="Schmidt S.A."/>
            <person name="Borneman A.R."/>
        </authorList>
    </citation>
    <scope>NUCLEOTIDE SEQUENCE [LARGE SCALE GENOMIC DNA]</scope>
    <source>
        <strain evidence="3">cv. Chardonnay</strain>
        <tissue evidence="2">Leaf</tissue>
    </source>
</reference>